<gene>
    <name evidence="3" type="ORF">MNEG_1000</name>
</gene>
<name>A0A0D2LKL9_9CHLO</name>
<dbReference type="InterPro" id="IPR037696">
    <property type="entry name" value="CCDC77"/>
</dbReference>
<evidence type="ECO:0000256" key="1">
    <source>
        <dbReference type="SAM" id="Coils"/>
    </source>
</evidence>
<protein>
    <submittedName>
        <fullName evidence="3">Coiled-coil domain-containing protein 77</fullName>
    </submittedName>
</protein>
<keyword evidence="1" id="KW-0175">Coiled coil</keyword>
<feature type="region of interest" description="Disordered" evidence="2">
    <location>
        <begin position="395"/>
        <end position="444"/>
    </location>
</feature>
<dbReference type="OrthoDB" id="191169at2759"/>
<reference evidence="3 4" key="1">
    <citation type="journal article" date="2013" name="BMC Genomics">
        <title>Reconstruction of the lipid metabolism for the microalga Monoraphidium neglectum from its genome sequence reveals characteristics suitable for biofuel production.</title>
        <authorList>
            <person name="Bogen C."/>
            <person name="Al-Dilaimi A."/>
            <person name="Albersmeier A."/>
            <person name="Wichmann J."/>
            <person name="Grundmann M."/>
            <person name="Rupp O."/>
            <person name="Lauersen K.J."/>
            <person name="Blifernez-Klassen O."/>
            <person name="Kalinowski J."/>
            <person name="Goesmann A."/>
            <person name="Mussgnug J.H."/>
            <person name="Kruse O."/>
        </authorList>
    </citation>
    <scope>NUCLEOTIDE SEQUENCE [LARGE SCALE GENOMIC DNA]</scope>
    <source>
        <strain evidence="3 4">SAG 48.87</strain>
    </source>
</reference>
<dbReference type="PANTHER" id="PTHR22091">
    <property type="entry name" value="COILED-COIL DOMAIN-CONTAINING PROTEIN 77"/>
    <property type="match status" value="1"/>
</dbReference>
<evidence type="ECO:0000313" key="3">
    <source>
        <dbReference type="EMBL" id="KIZ06949.1"/>
    </source>
</evidence>
<dbReference type="GeneID" id="25727118"/>
<accession>A0A0D2LKL9</accession>
<dbReference type="EMBL" id="KK100312">
    <property type="protein sequence ID" value="KIZ06949.1"/>
    <property type="molecule type" value="Genomic_DNA"/>
</dbReference>
<evidence type="ECO:0000313" key="4">
    <source>
        <dbReference type="Proteomes" id="UP000054498"/>
    </source>
</evidence>
<dbReference type="AlphaFoldDB" id="A0A0D2LKL9"/>
<evidence type="ECO:0000256" key="2">
    <source>
        <dbReference type="SAM" id="MobiDB-lite"/>
    </source>
</evidence>
<keyword evidence="4" id="KW-1185">Reference proteome</keyword>
<feature type="coiled-coil region" evidence="1">
    <location>
        <begin position="216"/>
        <end position="347"/>
    </location>
</feature>
<sequence length="497" mass="55321">MAQTPAKRIEEVLPSPQLLAHYKTRIEEFEAERDELLRAVARCAVQSEDLHRLEWENRKRADEVRELQQALSDAQQFLFEERQRLLALQAENDELKLQELDDRKRMQHLLAMTQPLEQQITYRGDGLPAASTLPAAGAAGAGQQPGQAGGGGGNVMRTVFLPTANADALLLKIESLQAQLNEQRALSEERVEALLVDRKVRQQEEERHRANFLVQIEALSTKVTQLEDTLRQTTKDYIEARRARQDAEARAAAAEAQMHREVDAARADSVRERRAAKQEARDAAAVAEARMREYVDRFREQVRAREEELTNLASLHASTKAAADKRIADLEARASRLQDSNRQLEQRRQLEVDGWGADVTLLRKQLAAVDRKLTQMRLIDRLEDDERLDTLLDQLQKKAPSVPAAAAGKDARGRRPRRHGDDGGSSQAGGEGDAGDDDASATMSSGIHSVKSQLAAEMRAVRRQLDELDARAGAKAERAGVAPRAANYGRLARGFGT</sequence>
<dbReference type="STRING" id="145388.A0A0D2LKL9"/>
<dbReference type="PANTHER" id="PTHR22091:SF1">
    <property type="entry name" value="COILED-COIL DOMAIN-CONTAINING PROTEIN 77"/>
    <property type="match status" value="1"/>
</dbReference>
<organism evidence="3 4">
    <name type="scientific">Monoraphidium neglectum</name>
    <dbReference type="NCBI Taxonomy" id="145388"/>
    <lineage>
        <taxon>Eukaryota</taxon>
        <taxon>Viridiplantae</taxon>
        <taxon>Chlorophyta</taxon>
        <taxon>core chlorophytes</taxon>
        <taxon>Chlorophyceae</taxon>
        <taxon>CS clade</taxon>
        <taxon>Sphaeropleales</taxon>
        <taxon>Selenastraceae</taxon>
        <taxon>Monoraphidium</taxon>
    </lineage>
</organism>
<dbReference type="KEGG" id="mng:MNEG_1000"/>
<proteinExistence type="predicted"/>
<dbReference type="Proteomes" id="UP000054498">
    <property type="component" value="Unassembled WGS sequence"/>
</dbReference>
<dbReference type="RefSeq" id="XP_013905968.1">
    <property type="nucleotide sequence ID" value="XM_014050514.1"/>
</dbReference>
<feature type="coiled-coil region" evidence="1">
    <location>
        <begin position="19"/>
        <end position="98"/>
    </location>
</feature>